<evidence type="ECO:0000313" key="3">
    <source>
        <dbReference type="Proteomes" id="UP000265520"/>
    </source>
</evidence>
<accession>A0A392PZU8</accession>
<evidence type="ECO:0000313" key="2">
    <source>
        <dbReference type="EMBL" id="MCI17247.1"/>
    </source>
</evidence>
<keyword evidence="2" id="KW-0328">Glycosyltransferase</keyword>
<dbReference type="GO" id="GO:0009435">
    <property type="term" value="P:NAD+ biosynthetic process"/>
    <property type="evidence" value="ECO:0007669"/>
    <property type="project" value="UniProtKB-UniPathway"/>
</dbReference>
<feature type="non-terminal residue" evidence="2">
    <location>
        <position position="73"/>
    </location>
</feature>
<dbReference type="AlphaFoldDB" id="A0A392PZU8"/>
<comment type="caution">
    <text evidence="2">The sequence shown here is derived from an EMBL/GenBank/DDBJ whole genome shotgun (WGS) entry which is preliminary data.</text>
</comment>
<reference evidence="2 3" key="1">
    <citation type="journal article" date="2018" name="Front. Plant Sci.">
        <title>Red Clover (Trifolium pratense) and Zigzag Clover (T. medium) - A Picture of Genomic Similarities and Differences.</title>
        <authorList>
            <person name="Dluhosova J."/>
            <person name="Istvanek J."/>
            <person name="Nedelnik J."/>
            <person name="Repkova J."/>
        </authorList>
    </citation>
    <scope>NUCLEOTIDE SEQUENCE [LARGE SCALE GENOMIC DNA]</scope>
    <source>
        <strain evidence="3">cv. 10/8</strain>
        <tissue evidence="2">Leaf</tissue>
    </source>
</reference>
<sequence length="73" mass="8212">MDLSMYDPCCVSAMQWSDSLCGIFSDTNKSELTAFISYALAFPDNFLALVDTYDHYNLQCPMVVEGHIYVSVN</sequence>
<dbReference type="GO" id="GO:0016757">
    <property type="term" value="F:glycosyltransferase activity"/>
    <property type="evidence" value="ECO:0007669"/>
    <property type="project" value="UniProtKB-KW"/>
</dbReference>
<keyword evidence="2" id="KW-0808">Transferase</keyword>
<comment type="pathway">
    <text evidence="1">Cofactor biosynthesis; NAD(+) biosynthesis.</text>
</comment>
<dbReference type="Gene3D" id="3.20.20.70">
    <property type="entry name" value="Aldolase class I"/>
    <property type="match status" value="1"/>
</dbReference>
<dbReference type="InterPro" id="IPR013785">
    <property type="entry name" value="Aldolase_TIM"/>
</dbReference>
<keyword evidence="3" id="KW-1185">Reference proteome</keyword>
<dbReference type="SUPFAM" id="SSF51690">
    <property type="entry name" value="Nicotinate/Quinolinate PRTase C-terminal domain-like"/>
    <property type="match status" value="1"/>
</dbReference>
<dbReference type="UniPathway" id="UPA00253">
    <property type="reaction ID" value="UER00457"/>
</dbReference>
<organism evidence="2 3">
    <name type="scientific">Trifolium medium</name>
    <dbReference type="NCBI Taxonomy" id="97028"/>
    <lineage>
        <taxon>Eukaryota</taxon>
        <taxon>Viridiplantae</taxon>
        <taxon>Streptophyta</taxon>
        <taxon>Embryophyta</taxon>
        <taxon>Tracheophyta</taxon>
        <taxon>Spermatophyta</taxon>
        <taxon>Magnoliopsida</taxon>
        <taxon>eudicotyledons</taxon>
        <taxon>Gunneridae</taxon>
        <taxon>Pentapetalae</taxon>
        <taxon>rosids</taxon>
        <taxon>fabids</taxon>
        <taxon>Fabales</taxon>
        <taxon>Fabaceae</taxon>
        <taxon>Papilionoideae</taxon>
        <taxon>50 kb inversion clade</taxon>
        <taxon>NPAAA clade</taxon>
        <taxon>Hologalegina</taxon>
        <taxon>IRL clade</taxon>
        <taxon>Trifolieae</taxon>
        <taxon>Trifolium</taxon>
    </lineage>
</organism>
<proteinExistence type="predicted"/>
<name>A0A392PZU8_9FABA</name>
<dbReference type="EMBL" id="LXQA010104578">
    <property type="protein sequence ID" value="MCI17247.1"/>
    <property type="molecule type" value="Genomic_DNA"/>
</dbReference>
<evidence type="ECO:0000256" key="1">
    <source>
        <dbReference type="ARBA" id="ARBA00004790"/>
    </source>
</evidence>
<dbReference type="InterPro" id="IPR036068">
    <property type="entry name" value="Nicotinate_pribotase-like_C"/>
</dbReference>
<protein>
    <submittedName>
        <fullName evidence="2">Nicotinate phosphoribosyltransferase-like protein</fullName>
    </submittedName>
</protein>
<dbReference type="Proteomes" id="UP000265520">
    <property type="component" value="Unassembled WGS sequence"/>
</dbReference>